<keyword evidence="3 4" id="KW-0326">Glycosidase</keyword>
<dbReference type="Proteomes" id="UP001448207">
    <property type="component" value="Unassembled WGS sequence"/>
</dbReference>
<dbReference type="InterPro" id="IPR018232">
    <property type="entry name" value="Glyco_hydro_37_CS"/>
</dbReference>
<dbReference type="Pfam" id="PF01204">
    <property type="entry name" value="Trehalase"/>
    <property type="match status" value="1"/>
</dbReference>
<name>A0ABR3ALP7_PHYBL</name>
<gene>
    <name evidence="6" type="ORF">J3Q64DRAFT_1825098</name>
</gene>
<comment type="similarity">
    <text evidence="1 4">Belongs to the glycosyl hydrolase 37 family.</text>
</comment>
<evidence type="ECO:0000313" key="7">
    <source>
        <dbReference type="Proteomes" id="UP001448207"/>
    </source>
</evidence>
<evidence type="ECO:0000313" key="6">
    <source>
        <dbReference type="EMBL" id="KAL0077482.1"/>
    </source>
</evidence>
<dbReference type="SUPFAM" id="SSF48208">
    <property type="entry name" value="Six-hairpin glycosidases"/>
    <property type="match status" value="1"/>
</dbReference>
<reference evidence="6 7" key="1">
    <citation type="submission" date="2024-04" db="EMBL/GenBank/DDBJ databases">
        <title>Symmetric and asymmetric DNA N6-adenine methylation regulates different biological responses in Mucorales.</title>
        <authorList>
            <consortium name="Lawrence Berkeley National Laboratory"/>
            <person name="Lax C."/>
            <person name="Mondo S.J."/>
            <person name="Osorio-Concepcion M."/>
            <person name="Muszewska A."/>
            <person name="Corrochano-Luque M."/>
            <person name="Gutierrez G."/>
            <person name="Riley R."/>
            <person name="Lipzen A."/>
            <person name="Guo J."/>
            <person name="Hundley H."/>
            <person name="Amirebrahimi M."/>
            <person name="Ng V."/>
            <person name="Lorenzo-Gutierrez D."/>
            <person name="Binder U."/>
            <person name="Yang J."/>
            <person name="Song Y."/>
            <person name="Canovas D."/>
            <person name="Navarro E."/>
            <person name="Freitag M."/>
            <person name="Gabaldon T."/>
            <person name="Grigoriev I.V."/>
            <person name="Corrochano L.M."/>
            <person name="Nicolas F.E."/>
            <person name="Garre V."/>
        </authorList>
    </citation>
    <scope>NUCLEOTIDE SEQUENCE [LARGE SCALE GENOMIC DNA]</scope>
    <source>
        <strain evidence="6 7">L51</strain>
    </source>
</reference>
<keyword evidence="7" id="KW-1185">Reference proteome</keyword>
<keyword evidence="2 4" id="KW-0378">Hydrolase</keyword>
<feature type="chain" id="PRO_5045791174" description="Trehalase" evidence="5">
    <location>
        <begin position="22"/>
        <end position="617"/>
    </location>
</feature>
<dbReference type="PANTHER" id="PTHR23403:SF1">
    <property type="entry name" value="TREHALASE"/>
    <property type="match status" value="1"/>
</dbReference>
<dbReference type="InterPro" id="IPR012341">
    <property type="entry name" value="6hp_glycosidase-like_sf"/>
</dbReference>
<evidence type="ECO:0000256" key="2">
    <source>
        <dbReference type="ARBA" id="ARBA00022801"/>
    </source>
</evidence>
<dbReference type="InterPro" id="IPR008928">
    <property type="entry name" value="6-hairpin_glycosidase_sf"/>
</dbReference>
<evidence type="ECO:0000256" key="5">
    <source>
        <dbReference type="SAM" id="SignalP"/>
    </source>
</evidence>
<organism evidence="6 7">
    <name type="scientific">Phycomyces blakesleeanus</name>
    <dbReference type="NCBI Taxonomy" id="4837"/>
    <lineage>
        <taxon>Eukaryota</taxon>
        <taxon>Fungi</taxon>
        <taxon>Fungi incertae sedis</taxon>
        <taxon>Mucoromycota</taxon>
        <taxon>Mucoromycotina</taxon>
        <taxon>Mucoromycetes</taxon>
        <taxon>Mucorales</taxon>
        <taxon>Phycomycetaceae</taxon>
        <taxon>Phycomyces</taxon>
    </lineage>
</organism>
<dbReference type="PRINTS" id="PR00744">
    <property type="entry name" value="GLHYDRLASE37"/>
</dbReference>
<dbReference type="EMBL" id="JBCLYO010000027">
    <property type="protein sequence ID" value="KAL0077482.1"/>
    <property type="molecule type" value="Genomic_DNA"/>
</dbReference>
<dbReference type="Gene3D" id="1.50.10.10">
    <property type="match status" value="1"/>
</dbReference>
<dbReference type="EC" id="3.2.1.28" evidence="4"/>
<keyword evidence="5" id="KW-0732">Signal</keyword>
<evidence type="ECO:0000256" key="1">
    <source>
        <dbReference type="ARBA" id="ARBA00005615"/>
    </source>
</evidence>
<evidence type="ECO:0000256" key="3">
    <source>
        <dbReference type="ARBA" id="ARBA00023295"/>
    </source>
</evidence>
<evidence type="ECO:0000256" key="4">
    <source>
        <dbReference type="RuleBase" id="RU361180"/>
    </source>
</evidence>
<proteinExistence type="inferred from homology"/>
<dbReference type="GO" id="GO:0016787">
    <property type="term" value="F:hydrolase activity"/>
    <property type="evidence" value="ECO:0007669"/>
    <property type="project" value="UniProtKB-KW"/>
</dbReference>
<comment type="catalytic activity">
    <reaction evidence="4">
        <text>alpha,alpha-trehalose + H2O = alpha-D-glucose + beta-D-glucose</text>
        <dbReference type="Rhea" id="RHEA:32675"/>
        <dbReference type="ChEBI" id="CHEBI:15377"/>
        <dbReference type="ChEBI" id="CHEBI:15903"/>
        <dbReference type="ChEBI" id="CHEBI:16551"/>
        <dbReference type="ChEBI" id="CHEBI:17925"/>
        <dbReference type="EC" id="3.2.1.28"/>
    </reaction>
</comment>
<sequence length="617" mass="69856">MRLSFISGVALLQLGIAVTNAATSHQQSNTKGFPSCDSPIYCEGPLLRAVQLAELFPDSKTFVDMPTSKPVDKVLSIFDSIGGSNATKDELRVFVNENFLSAGSDLNKLNMTIPKPLPWVNEIQDDEYKNWIEYLHQAWGDLIFEFNTAGLCDGCVSSTLPAKLPFVVPGGRFREFYYWDSFFVIKGLLLSNQNELAKGMIENFLDFIQEYGFIPNGARIYYLNRSQPPFLVEMVRAYYETTGDDSFVKKALPTLDKEYTFWIGNTTVSIADSVSGKRYQLNRYNVENTSPRPESYAEDYKTAYDGTNFTTTQVIDLFSDLAAGAESGWDYSSRWSKNRIPEVGDKNGYAILRTLNTRNIVPVDLNALLWSMESNLAEWHTKYGGRSSRSAKRANYYKKQANKRLDAMEKILWNDEEHMFCDYNLTSKTQAIEFSPASMYPFWLNAIPERVKSPKHLTHVFDQVRDALSKYPGILTTSLFNTTMQWDWPNGWPPLQYITMQAMLNVDNLLNKQNHKDDTILPMMYTLAERNVATAFCSWYKTGGKIPGLLSKYPGATDDGHMFEKFDVTNIGGAGSGGEYTVQIGFGWTNGVTMWLFELFPNMTAPDCESSVTYNLS</sequence>
<dbReference type="InterPro" id="IPR001661">
    <property type="entry name" value="Glyco_hydro_37"/>
</dbReference>
<dbReference type="PANTHER" id="PTHR23403">
    <property type="entry name" value="TREHALASE"/>
    <property type="match status" value="1"/>
</dbReference>
<accession>A0ABR3ALP7</accession>
<feature type="signal peptide" evidence="5">
    <location>
        <begin position="1"/>
        <end position="21"/>
    </location>
</feature>
<comment type="caution">
    <text evidence="6">The sequence shown here is derived from an EMBL/GenBank/DDBJ whole genome shotgun (WGS) entry which is preliminary data.</text>
</comment>
<dbReference type="PROSITE" id="PS00928">
    <property type="entry name" value="TREHALASE_2"/>
    <property type="match status" value="1"/>
</dbReference>
<protein>
    <recommendedName>
        <fullName evidence="4">Trehalase</fullName>
        <ecNumber evidence="4">3.2.1.28</ecNumber>
    </recommendedName>
    <alternativeName>
        <fullName evidence="4">Alpha-trehalose glucohydrolase</fullName>
    </alternativeName>
</protein>